<proteinExistence type="predicted"/>
<dbReference type="EMBL" id="JAUPFM010000016">
    <property type="protein sequence ID" value="KAK2825848.1"/>
    <property type="molecule type" value="Genomic_DNA"/>
</dbReference>
<gene>
    <name evidence="1" type="ORF">Q5P01_020062</name>
</gene>
<reference evidence="1" key="1">
    <citation type="submission" date="2023-07" db="EMBL/GenBank/DDBJ databases">
        <title>Chromosome-level Genome Assembly of Striped Snakehead (Channa striata).</title>
        <authorList>
            <person name="Liu H."/>
        </authorList>
    </citation>
    <scope>NUCLEOTIDE SEQUENCE</scope>
    <source>
        <strain evidence="1">Gz</strain>
        <tissue evidence="1">Muscle</tissue>
    </source>
</reference>
<dbReference type="Proteomes" id="UP001187415">
    <property type="component" value="Unassembled WGS sequence"/>
</dbReference>
<comment type="caution">
    <text evidence="1">The sequence shown here is derived from an EMBL/GenBank/DDBJ whole genome shotgun (WGS) entry which is preliminary data.</text>
</comment>
<name>A0AA88S1G1_CHASR</name>
<evidence type="ECO:0000313" key="2">
    <source>
        <dbReference type="Proteomes" id="UP001187415"/>
    </source>
</evidence>
<organism evidence="1 2">
    <name type="scientific">Channa striata</name>
    <name type="common">Snakehead murrel</name>
    <name type="synonym">Ophicephalus striatus</name>
    <dbReference type="NCBI Taxonomy" id="64152"/>
    <lineage>
        <taxon>Eukaryota</taxon>
        <taxon>Metazoa</taxon>
        <taxon>Chordata</taxon>
        <taxon>Craniata</taxon>
        <taxon>Vertebrata</taxon>
        <taxon>Euteleostomi</taxon>
        <taxon>Actinopterygii</taxon>
        <taxon>Neopterygii</taxon>
        <taxon>Teleostei</taxon>
        <taxon>Neoteleostei</taxon>
        <taxon>Acanthomorphata</taxon>
        <taxon>Anabantaria</taxon>
        <taxon>Anabantiformes</taxon>
        <taxon>Channoidei</taxon>
        <taxon>Channidae</taxon>
        <taxon>Channa</taxon>
    </lineage>
</organism>
<evidence type="ECO:0000313" key="1">
    <source>
        <dbReference type="EMBL" id="KAK2825848.1"/>
    </source>
</evidence>
<accession>A0AA88S1G1</accession>
<dbReference type="AlphaFoldDB" id="A0AA88S1G1"/>
<sequence>MECALQRQITRRKAMLGQLTEEKSYILHLMDDCSMDVVETKLMTKFNQLFSEFCHINISLKGLLQGKFRKCCDIAARWNKEAHQRTEEATQAHEDVNPEVGVSLAQLEILLKYESSVLSSGSKTSEDTFKSNQIQKTNPRDIPVTAVTNAAEQCDQATNEPNMEYFSAKSSGKKHAILVLKQVLLDGVKVQKVNKLYSW</sequence>
<protein>
    <submittedName>
        <fullName evidence="1">Uncharacterized protein</fullName>
    </submittedName>
</protein>
<keyword evidence="2" id="KW-1185">Reference proteome</keyword>